<name>A0ABW3U5L1_9GAMM</name>
<accession>A0ABW3U5L1</accession>
<comment type="similarity">
    <text evidence="2">Belongs to the glycosyl hydrolase 20 family.</text>
</comment>
<dbReference type="Pfam" id="PF02838">
    <property type="entry name" value="Glyco_hydro_20b"/>
    <property type="match status" value="1"/>
</dbReference>
<sequence>MIKNTLTGLLALACLPLAKAETANHAPHDPRIPALIPYPQQVELQVGLERNQSSALRLDQSTRLCFTIPPTPRVSAASARFRERLVRQQDIQLDAATDCSTLTDDSALTRLVLTVENTADDHDETTLAALDTKRESYHLRINTDGVQVSAKNEPGLLHGLQTLSQLIGISDSKPGYSELPALKILDYPRFRWRGLMLDSARHFFSVDTIKRQLDGMAASKLNVFHWHLTDDQGWRLESKAYPRLHETAPGGDYYSREQVREIVRYARDRGIVVVPEIDMPGHASAIAHAYPELISAPGPYPPEDRWGVHKPLLNPADPAVYEFAEKILAEVADLFPFEYVHIGGDEVDPAQWLNNPQIREYMNQHQLTDSRALHNDFNHRLAEILARHGRKMIGWDEILHPGLAPSAAVQSWRGPDALGDIARAGHFGILSTGFYLDQPQYAGYHYRNNILPRPTDVTAPRAGAQWQTWAFSAPRKRGSAVSGHFTLIKPETGPARGIMVFAGKRPQPLNNVSQIGPYTTFSLDTWMGPLTARLQLQKNTLEGEFLVGNAPYHPSGHLLASSANEDTAPTFTDTDTPLTSAQADRILGGEVALWSEMVTEQNIDVKLWPRAFAVAERLWSNGELRNEDFLYRRLHTISDWTQTATGLQHRQQQSAALEQLFPDPLLPQARELAAVLEPAHYYHRHHEKSASETYSRRDPLDRLADSLPAESVALGPLRLFAGQSKLPGNEITDETHPALESSLMQLWKSHRAASTILQSRNTVPAEVTSIAKLAQQQSELAFLVVERYLDTTPFSPTEEVALRNRLQPLKGIHHEMILPAVPALERLLDHLQHSSADRSNTGSGTGSKSAARAIPQGKEHEHD</sequence>
<keyword evidence="4" id="KW-0378">Hydrolase</keyword>
<evidence type="ECO:0000256" key="4">
    <source>
        <dbReference type="ARBA" id="ARBA00022801"/>
    </source>
</evidence>
<dbReference type="InterPro" id="IPR025705">
    <property type="entry name" value="Beta_hexosaminidase_sua/sub"/>
</dbReference>
<feature type="signal peptide" evidence="9">
    <location>
        <begin position="1"/>
        <end position="20"/>
    </location>
</feature>
<evidence type="ECO:0000256" key="9">
    <source>
        <dbReference type="SAM" id="SignalP"/>
    </source>
</evidence>
<dbReference type="PRINTS" id="PR00738">
    <property type="entry name" value="GLHYDRLASE20"/>
</dbReference>
<dbReference type="InterPro" id="IPR017853">
    <property type="entry name" value="GH"/>
</dbReference>
<evidence type="ECO:0000259" key="10">
    <source>
        <dbReference type="Pfam" id="PF00728"/>
    </source>
</evidence>
<evidence type="ECO:0000256" key="6">
    <source>
        <dbReference type="ARBA" id="ARBA00030512"/>
    </source>
</evidence>
<feature type="region of interest" description="Disordered" evidence="8">
    <location>
        <begin position="835"/>
        <end position="863"/>
    </location>
</feature>
<comment type="catalytic activity">
    <reaction evidence="1">
        <text>Hydrolysis of terminal non-reducing N-acetyl-D-hexosamine residues in N-acetyl-beta-D-hexosaminides.</text>
        <dbReference type="EC" id="3.2.1.52"/>
    </reaction>
</comment>
<evidence type="ECO:0000313" key="12">
    <source>
        <dbReference type="EMBL" id="MFD1215691.1"/>
    </source>
</evidence>
<feature type="domain" description="Beta-hexosaminidase bacterial type N-terminal" evidence="11">
    <location>
        <begin position="33"/>
        <end position="187"/>
    </location>
</feature>
<protein>
    <recommendedName>
        <fullName evidence="3">beta-N-acetylhexosaminidase</fullName>
        <ecNumber evidence="3">3.2.1.52</ecNumber>
    </recommendedName>
    <alternativeName>
        <fullName evidence="6">Beta-N-acetylhexosaminidase</fullName>
    </alternativeName>
    <alternativeName>
        <fullName evidence="7">N-acetyl-beta-glucosaminidase</fullName>
    </alternativeName>
</protein>
<evidence type="ECO:0000313" key="13">
    <source>
        <dbReference type="Proteomes" id="UP001597264"/>
    </source>
</evidence>
<evidence type="ECO:0000256" key="5">
    <source>
        <dbReference type="ARBA" id="ARBA00023295"/>
    </source>
</evidence>
<dbReference type="SUPFAM" id="SSF51445">
    <property type="entry name" value="(Trans)glycosidases"/>
    <property type="match status" value="1"/>
</dbReference>
<organism evidence="12 13">
    <name type="scientific">Microbulbifer celer</name>
    <dbReference type="NCBI Taxonomy" id="435905"/>
    <lineage>
        <taxon>Bacteria</taxon>
        <taxon>Pseudomonadati</taxon>
        <taxon>Pseudomonadota</taxon>
        <taxon>Gammaproteobacteria</taxon>
        <taxon>Cellvibrionales</taxon>
        <taxon>Microbulbiferaceae</taxon>
        <taxon>Microbulbifer</taxon>
    </lineage>
</organism>
<evidence type="ECO:0000256" key="8">
    <source>
        <dbReference type="SAM" id="MobiDB-lite"/>
    </source>
</evidence>
<dbReference type="EMBL" id="JBHTLR010000004">
    <property type="protein sequence ID" value="MFD1215691.1"/>
    <property type="molecule type" value="Genomic_DNA"/>
</dbReference>
<gene>
    <name evidence="12" type="ORF">ACFQ2X_03700</name>
</gene>
<keyword evidence="5" id="KW-0326">Glycosidase</keyword>
<reference evidence="13" key="1">
    <citation type="journal article" date="2019" name="Int. J. Syst. Evol. Microbiol.">
        <title>The Global Catalogue of Microorganisms (GCM) 10K type strain sequencing project: providing services to taxonomists for standard genome sequencing and annotation.</title>
        <authorList>
            <consortium name="The Broad Institute Genomics Platform"/>
            <consortium name="The Broad Institute Genome Sequencing Center for Infectious Disease"/>
            <person name="Wu L."/>
            <person name="Ma J."/>
        </authorList>
    </citation>
    <scope>NUCLEOTIDE SEQUENCE [LARGE SCALE GENOMIC DNA]</scope>
    <source>
        <strain evidence="13">CCUG 54356</strain>
    </source>
</reference>
<dbReference type="EC" id="3.2.1.52" evidence="3"/>
<evidence type="ECO:0000256" key="1">
    <source>
        <dbReference type="ARBA" id="ARBA00001231"/>
    </source>
</evidence>
<dbReference type="PANTHER" id="PTHR22600">
    <property type="entry name" value="BETA-HEXOSAMINIDASE"/>
    <property type="match status" value="1"/>
</dbReference>
<dbReference type="InterPro" id="IPR015883">
    <property type="entry name" value="Glyco_hydro_20_cat"/>
</dbReference>
<keyword evidence="13" id="KW-1185">Reference proteome</keyword>
<proteinExistence type="inferred from homology"/>
<keyword evidence="9" id="KW-0732">Signal</keyword>
<dbReference type="PANTHER" id="PTHR22600:SF57">
    <property type="entry name" value="BETA-N-ACETYLHEXOSAMINIDASE"/>
    <property type="match status" value="1"/>
</dbReference>
<feature type="domain" description="Glycoside hydrolase family 20 catalytic" evidence="10">
    <location>
        <begin position="190"/>
        <end position="448"/>
    </location>
</feature>
<dbReference type="Gene3D" id="3.30.379.10">
    <property type="entry name" value="Chitobiase/beta-hexosaminidase domain 2-like"/>
    <property type="match status" value="1"/>
</dbReference>
<dbReference type="Proteomes" id="UP001597264">
    <property type="component" value="Unassembled WGS sequence"/>
</dbReference>
<evidence type="ECO:0000259" key="11">
    <source>
        <dbReference type="Pfam" id="PF02838"/>
    </source>
</evidence>
<dbReference type="Pfam" id="PF00728">
    <property type="entry name" value="Glyco_hydro_20"/>
    <property type="match status" value="2"/>
</dbReference>
<feature type="compositionally biased region" description="Polar residues" evidence="8">
    <location>
        <begin position="837"/>
        <end position="848"/>
    </location>
</feature>
<evidence type="ECO:0000256" key="2">
    <source>
        <dbReference type="ARBA" id="ARBA00006285"/>
    </source>
</evidence>
<dbReference type="SUPFAM" id="SSF55545">
    <property type="entry name" value="beta-N-acetylhexosaminidase-like domain"/>
    <property type="match status" value="1"/>
</dbReference>
<evidence type="ECO:0000256" key="3">
    <source>
        <dbReference type="ARBA" id="ARBA00012663"/>
    </source>
</evidence>
<dbReference type="Gene3D" id="3.20.20.80">
    <property type="entry name" value="Glycosidases"/>
    <property type="match status" value="2"/>
</dbReference>
<feature type="chain" id="PRO_5046400776" description="beta-N-acetylhexosaminidase" evidence="9">
    <location>
        <begin position="21"/>
        <end position="863"/>
    </location>
</feature>
<dbReference type="InterPro" id="IPR029018">
    <property type="entry name" value="Hex-like_dom2"/>
</dbReference>
<dbReference type="InterPro" id="IPR015882">
    <property type="entry name" value="HEX_bac_N"/>
</dbReference>
<evidence type="ECO:0000256" key="7">
    <source>
        <dbReference type="ARBA" id="ARBA00033000"/>
    </source>
</evidence>
<dbReference type="RefSeq" id="WP_230437575.1">
    <property type="nucleotide sequence ID" value="NZ_CP087715.1"/>
</dbReference>
<feature type="domain" description="Glycoside hydrolase family 20 catalytic" evidence="10">
    <location>
        <begin position="574"/>
        <end position="621"/>
    </location>
</feature>
<comment type="caution">
    <text evidence="12">The sequence shown here is derived from an EMBL/GenBank/DDBJ whole genome shotgun (WGS) entry which is preliminary data.</text>
</comment>